<dbReference type="PANTHER" id="PTHR31194:SF189">
    <property type="entry name" value="AP2_ERF DOMAIN-CONTAINING PROTEIN"/>
    <property type="match status" value="1"/>
</dbReference>
<dbReference type="InterPro" id="IPR036955">
    <property type="entry name" value="AP2/ERF_dom_sf"/>
</dbReference>
<dbReference type="PROSITE" id="PS51032">
    <property type="entry name" value="AP2_ERF"/>
    <property type="match status" value="1"/>
</dbReference>
<sequence length="354" mass="37461">MGAVSDGIRSRKKSSSRGHHRFVGVRQRPSGRWVAEIKDSLQKVRLWLGTFDTAEDAARAYDNAARALRGANARTNFELPESGTSGVGVATKRGGVGGSNFMLDNTEPFSFEDVNESGADAEGLLGALKAKLFDGKEGKFHFPSYLANCAAPVVPSGVVSRTTQNCSGKKELSSSSSSVANVSLTGVNGAANNTLAGLMGTLTSSNTCAKSVLVPNHDHEGAGVNSHQLCQTPTLTSMTWSNEMAYELSWPTQMSQVTDNSLLASASAATLTWPLSGVIDSSVDDITCTDIGAPNSNKSGQMNMVSMQMQVPLVGGANEGLWTLEQHQFVQCENSWFSSNGSWDPLLFVPSELA</sequence>
<dbReference type="InterPro" id="IPR001471">
    <property type="entry name" value="AP2/ERF_dom"/>
</dbReference>
<accession>A0A8B8K4Z7</accession>
<dbReference type="AlphaFoldDB" id="A0A8B8K4Z7"/>
<proteinExistence type="inferred from homology"/>
<keyword evidence="10" id="KW-1185">Reference proteome</keyword>
<evidence type="ECO:0000256" key="3">
    <source>
        <dbReference type="ARBA" id="ARBA00023015"/>
    </source>
</evidence>
<dbReference type="FunFam" id="3.30.730.10:FF:000005">
    <property type="entry name" value="ethylene-responsive transcription factor RAP2-11"/>
    <property type="match status" value="1"/>
</dbReference>
<keyword evidence="2" id="KW-0536">Nodulation</keyword>
<reference evidence="10" key="1">
    <citation type="journal article" date="2019" name="Toxins">
        <title>Detection of Abrin-Like and Prepropulchellin-Like Toxin Genes and Transcripts Using Whole Genome Sequencing and Full-Length Transcript Sequencing of Abrus precatorius.</title>
        <authorList>
            <person name="Hovde B.T."/>
            <person name="Daligault H.E."/>
            <person name="Hanschen E.R."/>
            <person name="Kunde Y.A."/>
            <person name="Johnson M.B."/>
            <person name="Starkenburg S.R."/>
            <person name="Johnson S.L."/>
        </authorList>
    </citation>
    <scope>NUCLEOTIDE SEQUENCE [LARGE SCALE GENOMIC DNA]</scope>
</reference>
<feature type="domain" description="AP2/ERF" evidence="9">
    <location>
        <begin position="21"/>
        <end position="78"/>
    </location>
</feature>
<dbReference type="PRINTS" id="PR00367">
    <property type="entry name" value="ETHRSPELEMNT"/>
</dbReference>
<dbReference type="OrthoDB" id="773121at2759"/>
<evidence type="ECO:0000259" key="9">
    <source>
        <dbReference type="PROSITE" id="PS51032"/>
    </source>
</evidence>
<dbReference type="Gene3D" id="3.30.730.10">
    <property type="entry name" value="AP2/ERF domain"/>
    <property type="match status" value="1"/>
</dbReference>
<dbReference type="Pfam" id="PF00847">
    <property type="entry name" value="AP2"/>
    <property type="match status" value="1"/>
</dbReference>
<keyword evidence="6" id="KW-0539">Nucleus</keyword>
<dbReference type="SUPFAM" id="SSF54171">
    <property type="entry name" value="DNA-binding domain"/>
    <property type="match status" value="1"/>
</dbReference>
<dbReference type="GO" id="GO:0003677">
    <property type="term" value="F:DNA binding"/>
    <property type="evidence" value="ECO:0007669"/>
    <property type="project" value="UniProtKB-KW"/>
</dbReference>
<feature type="compositionally biased region" description="Basic residues" evidence="8">
    <location>
        <begin position="10"/>
        <end position="23"/>
    </location>
</feature>
<dbReference type="GO" id="GO:0009877">
    <property type="term" value="P:nodulation"/>
    <property type="evidence" value="ECO:0007669"/>
    <property type="project" value="UniProtKB-KW"/>
</dbReference>
<evidence type="ECO:0000256" key="7">
    <source>
        <dbReference type="ARBA" id="ARBA00024343"/>
    </source>
</evidence>
<dbReference type="GO" id="GO:0005634">
    <property type="term" value="C:nucleus"/>
    <property type="evidence" value="ECO:0007669"/>
    <property type="project" value="UniProtKB-SubCell"/>
</dbReference>
<dbReference type="PANTHER" id="PTHR31194">
    <property type="entry name" value="SHN SHINE , DNA BINDING / TRANSCRIPTION FACTOR"/>
    <property type="match status" value="1"/>
</dbReference>
<organism evidence="10 11">
    <name type="scientific">Abrus precatorius</name>
    <name type="common">Indian licorice</name>
    <name type="synonym">Glycine abrus</name>
    <dbReference type="NCBI Taxonomy" id="3816"/>
    <lineage>
        <taxon>Eukaryota</taxon>
        <taxon>Viridiplantae</taxon>
        <taxon>Streptophyta</taxon>
        <taxon>Embryophyta</taxon>
        <taxon>Tracheophyta</taxon>
        <taxon>Spermatophyta</taxon>
        <taxon>Magnoliopsida</taxon>
        <taxon>eudicotyledons</taxon>
        <taxon>Gunneridae</taxon>
        <taxon>Pentapetalae</taxon>
        <taxon>rosids</taxon>
        <taxon>fabids</taxon>
        <taxon>Fabales</taxon>
        <taxon>Fabaceae</taxon>
        <taxon>Papilionoideae</taxon>
        <taxon>50 kb inversion clade</taxon>
        <taxon>NPAAA clade</taxon>
        <taxon>indigoferoid/millettioid clade</taxon>
        <taxon>Abreae</taxon>
        <taxon>Abrus</taxon>
    </lineage>
</organism>
<evidence type="ECO:0000256" key="5">
    <source>
        <dbReference type="ARBA" id="ARBA00023163"/>
    </source>
</evidence>
<dbReference type="GeneID" id="113852112"/>
<evidence type="ECO:0000256" key="4">
    <source>
        <dbReference type="ARBA" id="ARBA00023125"/>
    </source>
</evidence>
<feature type="region of interest" description="Disordered" evidence="8">
    <location>
        <begin position="1"/>
        <end position="24"/>
    </location>
</feature>
<evidence type="ECO:0000256" key="8">
    <source>
        <dbReference type="SAM" id="MobiDB-lite"/>
    </source>
</evidence>
<evidence type="ECO:0000256" key="2">
    <source>
        <dbReference type="ARBA" id="ARBA00022458"/>
    </source>
</evidence>
<keyword evidence="3" id="KW-0805">Transcription regulation</keyword>
<dbReference type="SMART" id="SM00380">
    <property type="entry name" value="AP2"/>
    <property type="match status" value="1"/>
</dbReference>
<dbReference type="InterPro" id="IPR050913">
    <property type="entry name" value="AP2/ERF_ERF"/>
</dbReference>
<name>A0A8B8K4Z7_ABRPR</name>
<comment type="subcellular location">
    <subcellularLocation>
        <location evidence="1">Nucleus</location>
    </subcellularLocation>
</comment>
<gene>
    <name evidence="11" type="primary">LOC113852112</name>
</gene>
<dbReference type="KEGG" id="aprc:113852112"/>
<dbReference type="InterPro" id="IPR016177">
    <property type="entry name" value="DNA-bd_dom_sf"/>
</dbReference>
<evidence type="ECO:0000256" key="6">
    <source>
        <dbReference type="ARBA" id="ARBA00023242"/>
    </source>
</evidence>
<keyword evidence="4" id="KW-0238">DNA-binding</keyword>
<protein>
    <submittedName>
        <fullName evidence="11">Ethylene-responsive transcription factor ERN2-like</fullName>
    </submittedName>
</protein>
<evidence type="ECO:0000313" key="10">
    <source>
        <dbReference type="Proteomes" id="UP000694853"/>
    </source>
</evidence>
<evidence type="ECO:0000256" key="1">
    <source>
        <dbReference type="ARBA" id="ARBA00004123"/>
    </source>
</evidence>
<keyword evidence="5" id="KW-0804">Transcription</keyword>
<evidence type="ECO:0000313" key="11">
    <source>
        <dbReference type="RefSeq" id="XP_027338163.1"/>
    </source>
</evidence>
<dbReference type="RefSeq" id="XP_027338163.1">
    <property type="nucleotide sequence ID" value="XM_027482362.1"/>
</dbReference>
<dbReference type="GO" id="GO:0003700">
    <property type="term" value="F:DNA-binding transcription factor activity"/>
    <property type="evidence" value="ECO:0007669"/>
    <property type="project" value="InterPro"/>
</dbReference>
<dbReference type="CDD" id="cd00018">
    <property type="entry name" value="AP2"/>
    <property type="match status" value="1"/>
</dbReference>
<reference evidence="11" key="2">
    <citation type="submission" date="2025-08" db="UniProtKB">
        <authorList>
            <consortium name="RefSeq"/>
        </authorList>
    </citation>
    <scope>IDENTIFICATION</scope>
    <source>
        <tissue evidence="11">Young leaves</tissue>
    </source>
</reference>
<dbReference type="Proteomes" id="UP000694853">
    <property type="component" value="Unplaced"/>
</dbReference>
<comment type="similarity">
    <text evidence="7">Belongs to the AP2/ERF transcription factor family. ERF subfamily.</text>
</comment>